<dbReference type="FunFam" id="2.40.50.140:FF:000006">
    <property type="entry name" value="Cold shock protein CspC"/>
    <property type="match status" value="1"/>
</dbReference>
<evidence type="ECO:0000313" key="5">
    <source>
        <dbReference type="EMBL" id="MDG9698517.1"/>
    </source>
</evidence>
<evidence type="ECO:0000259" key="4">
    <source>
        <dbReference type="PROSITE" id="PS51857"/>
    </source>
</evidence>
<proteinExistence type="predicted"/>
<dbReference type="EMBL" id="JARVII010000002">
    <property type="protein sequence ID" value="MDG9698517.1"/>
    <property type="molecule type" value="Genomic_DNA"/>
</dbReference>
<evidence type="ECO:0000256" key="3">
    <source>
        <dbReference type="ARBA" id="ARBA00022490"/>
    </source>
</evidence>
<dbReference type="PANTHER" id="PTHR46565">
    <property type="entry name" value="COLD SHOCK DOMAIN PROTEIN 2"/>
    <property type="match status" value="1"/>
</dbReference>
<dbReference type="InterPro" id="IPR002059">
    <property type="entry name" value="CSP_DNA-bd"/>
</dbReference>
<name>A0AAW6RKV3_9BURK</name>
<dbReference type="InterPro" id="IPR011129">
    <property type="entry name" value="CSD"/>
</dbReference>
<evidence type="ECO:0000256" key="1">
    <source>
        <dbReference type="ARBA" id="ARBA00004496"/>
    </source>
</evidence>
<dbReference type="Pfam" id="PF00313">
    <property type="entry name" value="CSD"/>
    <property type="match status" value="1"/>
</dbReference>
<comment type="subcellular location">
    <subcellularLocation>
        <location evidence="1">Cytoplasm</location>
    </subcellularLocation>
</comment>
<evidence type="ECO:0000313" key="6">
    <source>
        <dbReference type="Proteomes" id="UP001237156"/>
    </source>
</evidence>
<gene>
    <name evidence="5" type="ORF">QB898_02075</name>
</gene>
<dbReference type="PROSITE" id="PS51857">
    <property type="entry name" value="CSD_2"/>
    <property type="match status" value="1"/>
</dbReference>
<dbReference type="PANTHER" id="PTHR46565:SF5">
    <property type="entry name" value="COLD SHOCK PROTEIN 2-LIKE"/>
    <property type="match status" value="1"/>
</dbReference>
<evidence type="ECO:0000256" key="2">
    <source>
        <dbReference type="ARBA" id="ARBA00022332"/>
    </source>
</evidence>
<sequence>MSDNVLGESDGTVKWFNNQKGFGFIEPDGGGPDAFAHFSAIEMEGFKTLKEGERVKFALEKGPKGLLALRIRTARSSNPEVEAEAA</sequence>
<dbReference type="PRINTS" id="PR00050">
    <property type="entry name" value="COLDSHOCK"/>
</dbReference>
<dbReference type="CDD" id="cd04458">
    <property type="entry name" value="CSP_CDS"/>
    <property type="match status" value="1"/>
</dbReference>
<dbReference type="SMART" id="SM00357">
    <property type="entry name" value="CSP"/>
    <property type="match status" value="1"/>
</dbReference>
<keyword evidence="3" id="KW-0963">Cytoplasm</keyword>
<organism evidence="5 6">
    <name type="scientific">Ottowia cancrivicina</name>
    <dbReference type="NCBI Taxonomy" id="3040346"/>
    <lineage>
        <taxon>Bacteria</taxon>
        <taxon>Pseudomonadati</taxon>
        <taxon>Pseudomonadota</taxon>
        <taxon>Betaproteobacteria</taxon>
        <taxon>Burkholderiales</taxon>
        <taxon>Comamonadaceae</taxon>
        <taxon>Ottowia</taxon>
    </lineage>
</organism>
<protein>
    <recommendedName>
        <fullName evidence="2">Cold shock-like protein CspA</fullName>
    </recommendedName>
</protein>
<dbReference type="Gene3D" id="2.40.50.140">
    <property type="entry name" value="Nucleic acid-binding proteins"/>
    <property type="match status" value="1"/>
</dbReference>
<dbReference type="GO" id="GO:0005829">
    <property type="term" value="C:cytosol"/>
    <property type="evidence" value="ECO:0007669"/>
    <property type="project" value="UniProtKB-ARBA"/>
</dbReference>
<dbReference type="AlphaFoldDB" id="A0AAW6RKV3"/>
<dbReference type="InterPro" id="IPR012340">
    <property type="entry name" value="NA-bd_OB-fold"/>
</dbReference>
<dbReference type="SUPFAM" id="SSF50249">
    <property type="entry name" value="Nucleic acid-binding proteins"/>
    <property type="match status" value="1"/>
</dbReference>
<comment type="caution">
    <text evidence="5">The sequence shown here is derived from an EMBL/GenBank/DDBJ whole genome shotgun (WGS) entry which is preliminary data.</text>
</comment>
<keyword evidence="6" id="KW-1185">Reference proteome</keyword>
<dbReference type="RefSeq" id="WP_102283428.1">
    <property type="nucleotide sequence ID" value="NZ_JARVII010000002.1"/>
</dbReference>
<reference evidence="5 6" key="1">
    <citation type="submission" date="2023-04" db="EMBL/GenBank/DDBJ databases">
        <title>Ottowia paracancer sp. nov., isolated from human stomach.</title>
        <authorList>
            <person name="Song Y."/>
        </authorList>
    </citation>
    <scope>NUCLEOTIDE SEQUENCE [LARGE SCALE GENOMIC DNA]</scope>
    <source>
        <strain evidence="5 6">10c7w1</strain>
    </source>
</reference>
<feature type="domain" description="CSD" evidence="4">
    <location>
        <begin position="8"/>
        <end position="73"/>
    </location>
</feature>
<accession>A0AAW6RKV3</accession>
<dbReference type="GO" id="GO:0003676">
    <property type="term" value="F:nucleic acid binding"/>
    <property type="evidence" value="ECO:0007669"/>
    <property type="project" value="InterPro"/>
</dbReference>
<dbReference type="Proteomes" id="UP001237156">
    <property type="component" value="Unassembled WGS sequence"/>
</dbReference>